<proteinExistence type="inferred from homology"/>
<evidence type="ECO:0000256" key="1">
    <source>
        <dbReference type="ARBA" id="ARBA00007274"/>
    </source>
</evidence>
<gene>
    <name evidence="3" type="ORF">Pmar_PMAR027237</name>
</gene>
<dbReference type="SUPFAM" id="SSF51161">
    <property type="entry name" value="Trimeric LpxA-like enzymes"/>
    <property type="match status" value="1"/>
</dbReference>
<dbReference type="GeneID" id="9062764"/>
<sequence length="113" mass="11894">LLRACGDKVDIEPPFRCDFGFNISIGDSFSAGPKLVILDASTVEIGNDVHFGHDVHLYAVDHPRSASARGTWALSGSPIRIGNNVSIGTSTIVMSGLTIGDDCIIQPGSVVTR</sequence>
<feature type="non-terminal residue" evidence="3">
    <location>
        <position position="113"/>
    </location>
</feature>
<protein>
    <submittedName>
        <fullName evidence="3">Maltose O-acetyltransferase, putative</fullName>
    </submittedName>
</protein>
<dbReference type="RefSeq" id="XP_002766036.1">
    <property type="nucleotide sequence ID" value="XM_002765990.1"/>
</dbReference>
<name>C5LWX5_PERM5</name>
<feature type="non-terminal residue" evidence="3">
    <location>
        <position position="1"/>
    </location>
</feature>
<dbReference type="EMBL" id="GG686286">
    <property type="protein sequence ID" value="EEQ98753.1"/>
    <property type="molecule type" value="Genomic_DNA"/>
</dbReference>
<dbReference type="InterPro" id="IPR001451">
    <property type="entry name" value="Hexapep"/>
</dbReference>
<dbReference type="InterPro" id="IPR011004">
    <property type="entry name" value="Trimer_LpxA-like_sf"/>
</dbReference>
<dbReference type="Pfam" id="PF00132">
    <property type="entry name" value="Hexapep"/>
    <property type="match status" value="1"/>
</dbReference>
<evidence type="ECO:0000313" key="3">
    <source>
        <dbReference type="EMBL" id="EEQ98753.1"/>
    </source>
</evidence>
<evidence type="ECO:0000313" key="4">
    <source>
        <dbReference type="Proteomes" id="UP000007800"/>
    </source>
</evidence>
<comment type="similarity">
    <text evidence="1">Belongs to the transferase hexapeptide repeat family.</text>
</comment>
<accession>C5LWX5</accession>
<dbReference type="Proteomes" id="UP000007800">
    <property type="component" value="Unassembled WGS sequence"/>
</dbReference>
<dbReference type="InParanoid" id="C5LWX5"/>
<dbReference type="OrthoDB" id="419022at2759"/>
<dbReference type="Gene3D" id="2.160.10.10">
    <property type="entry name" value="Hexapeptide repeat proteins"/>
    <property type="match status" value="1"/>
</dbReference>
<keyword evidence="4" id="KW-1185">Reference proteome</keyword>
<dbReference type="GO" id="GO:0008374">
    <property type="term" value="F:O-acyltransferase activity"/>
    <property type="evidence" value="ECO:0007669"/>
    <property type="project" value="TreeGrafter"/>
</dbReference>
<dbReference type="PANTHER" id="PTHR23416:SF23">
    <property type="entry name" value="ACETYLTRANSFERASE C18B11.09C-RELATED"/>
    <property type="match status" value="1"/>
</dbReference>
<evidence type="ECO:0000256" key="2">
    <source>
        <dbReference type="ARBA" id="ARBA00022679"/>
    </source>
</evidence>
<keyword evidence="2 3" id="KW-0808">Transferase</keyword>
<dbReference type="PANTHER" id="PTHR23416">
    <property type="entry name" value="SIALIC ACID SYNTHASE-RELATED"/>
    <property type="match status" value="1"/>
</dbReference>
<dbReference type="AlphaFoldDB" id="C5LWX5"/>
<organism evidence="4">
    <name type="scientific">Perkinsus marinus (strain ATCC 50983 / TXsc)</name>
    <dbReference type="NCBI Taxonomy" id="423536"/>
    <lineage>
        <taxon>Eukaryota</taxon>
        <taxon>Sar</taxon>
        <taxon>Alveolata</taxon>
        <taxon>Perkinsozoa</taxon>
        <taxon>Perkinsea</taxon>
        <taxon>Perkinsida</taxon>
        <taxon>Perkinsidae</taxon>
        <taxon>Perkinsus</taxon>
    </lineage>
</organism>
<reference evidence="3 4" key="1">
    <citation type="submission" date="2008-07" db="EMBL/GenBank/DDBJ databases">
        <authorList>
            <person name="El-Sayed N."/>
            <person name="Caler E."/>
            <person name="Inman J."/>
            <person name="Amedeo P."/>
            <person name="Hass B."/>
            <person name="Wortman J."/>
        </authorList>
    </citation>
    <scope>NUCLEOTIDE SEQUENCE [LARGE SCALE GENOMIC DNA]</scope>
    <source>
        <strain evidence="4">ATCC 50983 / TXsc</strain>
    </source>
</reference>
<dbReference type="InterPro" id="IPR051159">
    <property type="entry name" value="Hexapeptide_acetyltransf"/>
</dbReference>